<reference evidence="2 3" key="1">
    <citation type="journal article" date="2013" name="Int. J. Syst. Evol. Microbiol.">
        <title>Ilumatobacter nonamiense sp. nov. and Ilumatobacter coccineum sp. nov., isolated from seashore sand.</title>
        <authorList>
            <person name="Matsumoto A."/>
            <person name="Kasai H."/>
            <person name="Matsuo Y."/>
            <person name="Shizuri Y."/>
            <person name="Ichikawa N."/>
            <person name="Fujita N."/>
            <person name="Omura S."/>
            <person name="Takahashi Y."/>
        </authorList>
    </citation>
    <scope>NUCLEOTIDE SEQUENCE [LARGE SCALE GENOMIC DNA]</scope>
    <source>
        <strain evidence="3">NBRC 103263 / KCTC 29153 / YM16-304</strain>
    </source>
</reference>
<feature type="chain" id="PRO_5039608655" description="CARDB domain-containing protein" evidence="1">
    <location>
        <begin position="26"/>
        <end position="367"/>
    </location>
</feature>
<evidence type="ECO:0000313" key="3">
    <source>
        <dbReference type="Proteomes" id="UP000011863"/>
    </source>
</evidence>
<dbReference type="RefSeq" id="WP_015441768.1">
    <property type="nucleotide sequence ID" value="NC_020520.1"/>
</dbReference>
<accession>A0A6C7E7R2</accession>
<dbReference type="OrthoDB" id="9948472at2"/>
<evidence type="ECO:0000313" key="2">
    <source>
        <dbReference type="EMBL" id="BAN02521.1"/>
    </source>
</evidence>
<evidence type="ECO:0008006" key="4">
    <source>
        <dbReference type="Google" id="ProtNLM"/>
    </source>
</evidence>
<dbReference type="PROSITE" id="PS51257">
    <property type="entry name" value="PROKAR_LIPOPROTEIN"/>
    <property type="match status" value="1"/>
</dbReference>
<protein>
    <recommendedName>
        <fullName evidence="4">CARDB domain-containing protein</fullName>
    </recommendedName>
</protein>
<sequence length="367" mass="37142">MPSLRRHRSLGSTVVVAIAVLGAGACGSSAPSGDQVPAPAPTAMPSVTTLVPARTVLDEPLGSVDGPVVTEPCPESAADLTGGQDAMVAESSRLEPMLGQVMAYGGDHPDQFGTSGMIWHGAGDASVFASFTADLDVHRSALSDLVEFPDELIVCQTGASAVDVAAIEATLLDELAGRFLSIGRSARGLEVQLMAGEEDLAAELDARYGDAIILLVGELPYPIGDAESTCEPPPTQNELDGLDITIDPPAGPLDTTGLAALSLTATLTNTGDESISFGSGASQGVLLDLDGSVVSGRAAMTLEGIGVDLAPGESSQLPVVVSTASCDPALGSELPPGEYTLVARVQHSTGDGNAELTSTPTQITITN</sequence>
<evidence type="ECO:0000256" key="1">
    <source>
        <dbReference type="SAM" id="SignalP"/>
    </source>
</evidence>
<dbReference type="Proteomes" id="UP000011863">
    <property type="component" value="Chromosome"/>
</dbReference>
<keyword evidence="3" id="KW-1185">Reference proteome</keyword>
<organism evidence="2 3">
    <name type="scientific">Ilumatobacter coccineus (strain NBRC 103263 / KCTC 29153 / YM16-304)</name>
    <dbReference type="NCBI Taxonomy" id="1313172"/>
    <lineage>
        <taxon>Bacteria</taxon>
        <taxon>Bacillati</taxon>
        <taxon>Actinomycetota</taxon>
        <taxon>Acidimicrobiia</taxon>
        <taxon>Acidimicrobiales</taxon>
        <taxon>Ilumatobacteraceae</taxon>
        <taxon>Ilumatobacter</taxon>
    </lineage>
</organism>
<keyword evidence="1" id="KW-0732">Signal</keyword>
<proteinExistence type="predicted"/>
<dbReference type="KEGG" id="aym:YM304_22070"/>
<dbReference type="EMBL" id="AP012057">
    <property type="protein sequence ID" value="BAN02521.1"/>
    <property type="molecule type" value="Genomic_DNA"/>
</dbReference>
<name>A0A6C7E7R2_ILUCY</name>
<gene>
    <name evidence="2" type="ORF">YM304_22070</name>
</gene>
<dbReference type="AlphaFoldDB" id="A0A6C7E7R2"/>
<feature type="signal peptide" evidence="1">
    <location>
        <begin position="1"/>
        <end position="25"/>
    </location>
</feature>